<keyword evidence="2" id="KW-1185">Reference proteome</keyword>
<evidence type="ECO:0000313" key="1">
    <source>
        <dbReference type="EMBL" id="KAH3775226.1"/>
    </source>
</evidence>
<gene>
    <name evidence="1" type="ORF">DPMN_176625</name>
</gene>
<dbReference type="EMBL" id="JAIWYP010000009">
    <property type="protein sequence ID" value="KAH3775226.1"/>
    <property type="molecule type" value="Genomic_DNA"/>
</dbReference>
<accession>A0A9D4EAH9</accession>
<evidence type="ECO:0000313" key="2">
    <source>
        <dbReference type="Proteomes" id="UP000828390"/>
    </source>
</evidence>
<reference evidence="1" key="1">
    <citation type="journal article" date="2019" name="bioRxiv">
        <title>The Genome of the Zebra Mussel, Dreissena polymorpha: A Resource for Invasive Species Research.</title>
        <authorList>
            <person name="McCartney M.A."/>
            <person name="Auch B."/>
            <person name="Kono T."/>
            <person name="Mallez S."/>
            <person name="Zhang Y."/>
            <person name="Obille A."/>
            <person name="Becker A."/>
            <person name="Abrahante J.E."/>
            <person name="Garbe J."/>
            <person name="Badalamenti J.P."/>
            <person name="Herman A."/>
            <person name="Mangelson H."/>
            <person name="Liachko I."/>
            <person name="Sullivan S."/>
            <person name="Sone E.D."/>
            <person name="Koren S."/>
            <person name="Silverstein K.A.T."/>
            <person name="Beckman K.B."/>
            <person name="Gohl D.M."/>
        </authorList>
    </citation>
    <scope>NUCLEOTIDE SEQUENCE</scope>
    <source>
        <strain evidence="1">Duluth1</strain>
        <tissue evidence="1">Whole animal</tissue>
    </source>
</reference>
<protein>
    <submittedName>
        <fullName evidence="1">Uncharacterized protein</fullName>
    </submittedName>
</protein>
<reference evidence="1" key="2">
    <citation type="submission" date="2020-11" db="EMBL/GenBank/DDBJ databases">
        <authorList>
            <person name="McCartney M.A."/>
            <person name="Auch B."/>
            <person name="Kono T."/>
            <person name="Mallez S."/>
            <person name="Becker A."/>
            <person name="Gohl D.M."/>
            <person name="Silverstein K.A.T."/>
            <person name="Koren S."/>
            <person name="Bechman K.B."/>
            <person name="Herman A."/>
            <person name="Abrahante J.E."/>
            <person name="Garbe J."/>
        </authorList>
    </citation>
    <scope>NUCLEOTIDE SEQUENCE</scope>
    <source>
        <strain evidence="1">Duluth1</strain>
        <tissue evidence="1">Whole animal</tissue>
    </source>
</reference>
<comment type="caution">
    <text evidence="1">The sequence shown here is derived from an EMBL/GenBank/DDBJ whole genome shotgun (WGS) entry which is preliminary data.</text>
</comment>
<dbReference type="Proteomes" id="UP000828390">
    <property type="component" value="Unassembled WGS sequence"/>
</dbReference>
<organism evidence="1 2">
    <name type="scientific">Dreissena polymorpha</name>
    <name type="common">Zebra mussel</name>
    <name type="synonym">Mytilus polymorpha</name>
    <dbReference type="NCBI Taxonomy" id="45954"/>
    <lineage>
        <taxon>Eukaryota</taxon>
        <taxon>Metazoa</taxon>
        <taxon>Spiralia</taxon>
        <taxon>Lophotrochozoa</taxon>
        <taxon>Mollusca</taxon>
        <taxon>Bivalvia</taxon>
        <taxon>Autobranchia</taxon>
        <taxon>Heteroconchia</taxon>
        <taxon>Euheterodonta</taxon>
        <taxon>Imparidentia</taxon>
        <taxon>Neoheterodontei</taxon>
        <taxon>Myida</taxon>
        <taxon>Dreissenoidea</taxon>
        <taxon>Dreissenidae</taxon>
        <taxon>Dreissena</taxon>
    </lineage>
</organism>
<name>A0A9D4EAH9_DREPO</name>
<proteinExistence type="predicted"/>
<sequence>MQETCAFQTEASNAGYLATPTYCDPVDEGSILAADEASESDARYDGMSYLSSCTSIHLSIVH</sequence>
<dbReference type="AlphaFoldDB" id="A0A9D4EAH9"/>